<evidence type="ECO:0000259" key="2">
    <source>
        <dbReference type="Pfam" id="PF01321"/>
    </source>
</evidence>
<dbReference type="PRINTS" id="PR00599">
    <property type="entry name" value="MAPEPTIDASE"/>
</dbReference>
<dbReference type="GO" id="GO:0008235">
    <property type="term" value="F:metalloexopeptidase activity"/>
    <property type="evidence" value="ECO:0007669"/>
    <property type="project" value="UniProtKB-ARBA"/>
</dbReference>
<feature type="domain" description="Creatinase N-terminal" evidence="2">
    <location>
        <begin position="8"/>
        <end position="180"/>
    </location>
</feature>
<dbReference type="CDD" id="cd01066">
    <property type="entry name" value="APP_MetAP"/>
    <property type="match status" value="1"/>
</dbReference>
<dbReference type="Gene3D" id="3.40.350.10">
    <property type="entry name" value="Creatinase/prolidase N-terminal domain"/>
    <property type="match status" value="1"/>
</dbReference>
<dbReference type="Pfam" id="PF00557">
    <property type="entry name" value="Peptidase_M24"/>
    <property type="match status" value="1"/>
</dbReference>
<proteinExistence type="predicted"/>
<dbReference type="RefSeq" id="WP_160785807.1">
    <property type="nucleotide sequence ID" value="NZ_CP086611.1"/>
</dbReference>
<sequence length="409" mass="43502">MSDLNRMRAQALLAADGLDGMILFRPEAFRYATGLAAGVATMWGRAGSATALVPADAAAPLAAVMSDHAAAGARHLAETIDIRTHRIWIDGVTLTDARMVADIDAAYRADGNVGPRPETFDQPACFRLLADILAERGLAGARLGVDLDFMPAADFSALKAAIPGVDWRDASDILRRLRLIKNEREIERLRRAAHCAEAGLESLMRAAQPGVRIPELSAAWLAGAREAARLGGYGLSGHWDYISIGPNLQDTAAALGPGGLVKADVGTLVEGYSSDGARTFVWGTPSPLAADIYKALLDAFLAGVEVLRPGNTFGHVHATMLAAMRRHGFHEYYRGHFGHSVGAAAGIEEWPFLSHGNAIVIEPGMVLALEAPFYAEGLGALMIEEQFLIAPDGPQTMNRLPRELVSLGA</sequence>
<evidence type="ECO:0000259" key="1">
    <source>
        <dbReference type="Pfam" id="PF00557"/>
    </source>
</evidence>
<feature type="domain" description="Peptidase M24" evidence="1">
    <location>
        <begin position="187"/>
        <end position="389"/>
    </location>
</feature>
<dbReference type="InterPro" id="IPR036005">
    <property type="entry name" value="Creatinase/aminopeptidase-like"/>
</dbReference>
<dbReference type="GO" id="GO:0004177">
    <property type="term" value="F:aminopeptidase activity"/>
    <property type="evidence" value="ECO:0007669"/>
    <property type="project" value="UniProtKB-ARBA"/>
</dbReference>
<dbReference type="OrthoDB" id="9806388at2"/>
<reference evidence="3 4" key="1">
    <citation type="submission" date="2019-12" db="EMBL/GenBank/DDBJ databases">
        <title>Shinella granuli gen. nov., sp. nov., and proposal of the reclassification of Zoogloea ramigera ATCC 19623 as Shinella zoogloeoides sp. nov.</title>
        <authorList>
            <person name="Gao J."/>
        </authorList>
    </citation>
    <scope>NUCLEOTIDE SEQUENCE [LARGE SCALE GENOMIC DNA]</scope>
    <source>
        <strain evidence="3 4">DSM 287</strain>
    </source>
</reference>
<accession>A0A6N8TAU3</accession>
<organism evidence="3 4">
    <name type="scientific">Shinella zoogloeoides</name>
    <name type="common">Crabtreella saccharophila</name>
    <dbReference type="NCBI Taxonomy" id="352475"/>
    <lineage>
        <taxon>Bacteria</taxon>
        <taxon>Pseudomonadati</taxon>
        <taxon>Pseudomonadota</taxon>
        <taxon>Alphaproteobacteria</taxon>
        <taxon>Hyphomicrobiales</taxon>
        <taxon>Rhizobiaceae</taxon>
        <taxon>Shinella</taxon>
    </lineage>
</organism>
<comment type="caution">
    <text evidence="3">The sequence shown here is derived from an EMBL/GenBank/DDBJ whole genome shotgun (WGS) entry which is preliminary data.</text>
</comment>
<dbReference type="AlphaFoldDB" id="A0A6N8TAU3"/>
<dbReference type="InterPro" id="IPR029149">
    <property type="entry name" value="Creatin/AminoP/Spt16_N"/>
</dbReference>
<name>A0A6N8TAU3_SHIZO</name>
<dbReference type="Gene3D" id="3.90.230.10">
    <property type="entry name" value="Creatinase/methionine aminopeptidase superfamily"/>
    <property type="match status" value="1"/>
</dbReference>
<dbReference type="Pfam" id="PF01321">
    <property type="entry name" value="Creatinase_N"/>
    <property type="match status" value="1"/>
</dbReference>
<dbReference type="Proteomes" id="UP000440304">
    <property type="component" value="Unassembled WGS sequence"/>
</dbReference>
<dbReference type="PANTHER" id="PTHR46112">
    <property type="entry name" value="AMINOPEPTIDASE"/>
    <property type="match status" value="1"/>
</dbReference>
<evidence type="ECO:0000313" key="4">
    <source>
        <dbReference type="Proteomes" id="UP000440304"/>
    </source>
</evidence>
<evidence type="ECO:0000313" key="3">
    <source>
        <dbReference type="EMBL" id="MXO00412.1"/>
    </source>
</evidence>
<dbReference type="InterPro" id="IPR000587">
    <property type="entry name" value="Creatinase_N"/>
</dbReference>
<dbReference type="SUPFAM" id="SSF55920">
    <property type="entry name" value="Creatinase/aminopeptidase"/>
    <property type="match status" value="1"/>
</dbReference>
<dbReference type="SUPFAM" id="SSF53092">
    <property type="entry name" value="Creatinase/prolidase N-terminal domain"/>
    <property type="match status" value="1"/>
</dbReference>
<gene>
    <name evidence="3" type="ORF">GR156_08875</name>
</gene>
<dbReference type="InterPro" id="IPR050659">
    <property type="entry name" value="Peptidase_M24B"/>
</dbReference>
<dbReference type="InterPro" id="IPR001714">
    <property type="entry name" value="Pept_M24_MAP"/>
</dbReference>
<dbReference type="InterPro" id="IPR000994">
    <property type="entry name" value="Pept_M24"/>
</dbReference>
<dbReference type="EMBL" id="WUML01000005">
    <property type="protein sequence ID" value="MXO00412.1"/>
    <property type="molecule type" value="Genomic_DNA"/>
</dbReference>
<protein>
    <submittedName>
        <fullName evidence="3">M24 family metallopeptidase</fullName>
    </submittedName>
</protein>
<dbReference type="PANTHER" id="PTHR46112:SF2">
    <property type="entry name" value="XAA-PRO AMINOPEPTIDASE P-RELATED"/>
    <property type="match status" value="1"/>
</dbReference>